<dbReference type="GO" id="GO:0046656">
    <property type="term" value="P:folic acid biosynthetic process"/>
    <property type="evidence" value="ECO:0007669"/>
    <property type="project" value="UniProtKB-KW"/>
</dbReference>
<accession>A0A5N1J2P2</accession>
<dbReference type="UniPathway" id="UPA00077">
    <property type="reaction ID" value="UER00155"/>
</dbReference>
<evidence type="ECO:0000256" key="12">
    <source>
        <dbReference type="ARBA" id="ARBA00033413"/>
    </source>
</evidence>
<dbReference type="Proteomes" id="UP000326570">
    <property type="component" value="Unassembled WGS sequence"/>
</dbReference>
<keyword evidence="9" id="KW-0289">Folate biosynthesis</keyword>
<evidence type="ECO:0000256" key="4">
    <source>
        <dbReference type="ARBA" id="ARBA00016218"/>
    </source>
</evidence>
<keyword evidence="15" id="KW-1185">Reference proteome</keyword>
<dbReference type="NCBIfam" id="TIGR01498">
    <property type="entry name" value="folK"/>
    <property type="match status" value="1"/>
</dbReference>
<protein>
    <recommendedName>
        <fullName evidence="4">2-amino-4-hydroxy-6-hydroxymethyldihydropteridine pyrophosphokinase</fullName>
        <ecNumber evidence="3">2.7.6.3</ecNumber>
    </recommendedName>
    <alternativeName>
        <fullName evidence="11">6-hydroxymethyl-7,8-dihydropterin pyrophosphokinase</fullName>
    </alternativeName>
    <alternativeName>
        <fullName evidence="12">7,8-dihydro-6-hydroxymethylpterin-pyrophosphokinase</fullName>
    </alternativeName>
</protein>
<evidence type="ECO:0000256" key="1">
    <source>
        <dbReference type="ARBA" id="ARBA00005051"/>
    </source>
</evidence>
<evidence type="ECO:0000256" key="11">
    <source>
        <dbReference type="ARBA" id="ARBA00029766"/>
    </source>
</evidence>
<evidence type="ECO:0000313" key="14">
    <source>
        <dbReference type="EMBL" id="KAA9338902.1"/>
    </source>
</evidence>
<evidence type="ECO:0000256" key="2">
    <source>
        <dbReference type="ARBA" id="ARBA00005810"/>
    </source>
</evidence>
<dbReference type="EC" id="2.7.6.3" evidence="3"/>
<keyword evidence="5 14" id="KW-0808">Transferase</keyword>
<dbReference type="GO" id="GO:0005524">
    <property type="term" value="F:ATP binding"/>
    <property type="evidence" value="ECO:0007669"/>
    <property type="project" value="UniProtKB-KW"/>
</dbReference>
<comment type="similarity">
    <text evidence="2">Belongs to the HPPK family.</text>
</comment>
<organism evidence="14 15">
    <name type="scientific">Adhaeribacter soli</name>
    <dbReference type="NCBI Taxonomy" id="2607655"/>
    <lineage>
        <taxon>Bacteria</taxon>
        <taxon>Pseudomonadati</taxon>
        <taxon>Bacteroidota</taxon>
        <taxon>Cytophagia</taxon>
        <taxon>Cytophagales</taxon>
        <taxon>Hymenobacteraceae</taxon>
        <taxon>Adhaeribacter</taxon>
    </lineage>
</organism>
<dbReference type="PANTHER" id="PTHR43071">
    <property type="entry name" value="2-AMINO-4-HYDROXY-6-HYDROXYMETHYLDIHYDROPTERIDINE PYROPHOSPHOKINASE"/>
    <property type="match status" value="1"/>
</dbReference>
<dbReference type="AlphaFoldDB" id="A0A5N1J2P2"/>
<dbReference type="InterPro" id="IPR000550">
    <property type="entry name" value="Hppk"/>
</dbReference>
<evidence type="ECO:0000313" key="15">
    <source>
        <dbReference type="Proteomes" id="UP000326570"/>
    </source>
</evidence>
<keyword evidence="8" id="KW-0067">ATP-binding</keyword>
<evidence type="ECO:0000256" key="5">
    <source>
        <dbReference type="ARBA" id="ARBA00022679"/>
    </source>
</evidence>
<dbReference type="SUPFAM" id="SSF55083">
    <property type="entry name" value="6-hydroxymethyl-7,8-dihydropterin pyrophosphokinase, HPPK"/>
    <property type="match status" value="1"/>
</dbReference>
<dbReference type="InterPro" id="IPR035907">
    <property type="entry name" value="Hppk_sf"/>
</dbReference>
<evidence type="ECO:0000256" key="6">
    <source>
        <dbReference type="ARBA" id="ARBA00022741"/>
    </source>
</evidence>
<evidence type="ECO:0000256" key="8">
    <source>
        <dbReference type="ARBA" id="ARBA00022840"/>
    </source>
</evidence>
<dbReference type="PROSITE" id="PS00794">
    <property type="entry name" value="HPPK"/>
    <property type="match status" value="1"/>
</dbReference>
<comment type="caution">
    <text evidence="14">The sequence shown here is derived from an EMBL/GenBank/DDBJ whole genome shotgun (WGS) entry which is preliminary data.</text>
</comment>
<dbReference type="CDD" id="cd00483">
    <property type="entry name" value="HPPK"/>
    <property type="match status" value="1"/>
</dbReference>
<comment type="pathway">
    <text evidence="1">Cofactor biosynthesis; tetrahydrofolate biosynthesis; 2-amino-4-hydroxy-6-hydroxymethyl-7,8-dihydropteridine diphosphate from 7,8-dihydroneopterin triphosphate: step 4/4.</text>
</comment>
<dbReference type="GO" id="GO:0003848">
    <property type="term" value="F:2-amino-4-hydroxy-6-hydroxymethyldihydropteridine diphosphokinase activity"/>
    <property type="evidence" value="ECO:0007669"/>
    <property type="project" value="UniProtKB-EC"/>
</dbReference>
<dbReference type="EMBL" id="VTWT01000004">
    <property type="protein sequence ID" value="KAA9338902.1"/>
    <property type="molecule type" value="Genomic_DNA"/>
</dbReference>
<dbReference type="Pfam" id="PF01288">
    <property type="entry name" value="HPPK"/>
    <property type="match status" value="1"/>
</dbReference>
<evidence type="ECO:0000256" key="7">
    <source>
        <dbReference type="ARBA" id="ARBA00022777"/>
    </source>
</evidence>
<evidence type="ECO:0000256" key="3">
    <source>
        <dbReference type="ARBA" id="ARBA00013253"/>
    </source>
</evidence>
<keyword evidence="6" id="KW-0547">Nucleotide-binding</keyword>
<proteinExistence type="inferred from homology"/>
<evidence type="ECO:0000256" key="10">
    <source>
        <dbReference type="ARBA" id="ARBA00029409"/>
    </source>
</evidence>
<reference evidence="14 15" key="1">
    <citation type="submission" date="2019-09" db="EMBL/GenBank/DDBJ databases">
        <title>Genome sequence of Adhaeribacter sp. M2.</title>
        <authorList>
            <person name="Srinivasan S."/>
        </authorList>
    </citation>
    <scope>NUCLEOTIDE SEQUENCE [LARGE SCALE GENOMIC DNA]</scope>
    <source>
        <strain evidence="14 15">M2</strain>
    </source>
</reference>
<dbReference type="GO" id="GO:0046654">
    <property type="term" value="P:tetrahydrofolate biosynthetic process"/>
    <property type="evidence" value="ECO:0007669"/>
    <property type="project" value="UniProtKB-UniPathway"/>
</dbReference>
<evidence type="ECO:0000259" key="13">
    <source>
        <dbReference type="PROSITE" id="PS00794"/>
    </source>
</evidence>
<feature type="domain" description="7,8-dihydro-6-hydroxymethylpterin-pyrophosphokinase" evidence="13">
    <location>
        <begin position="87"/>
        <end position="98"/>
    </location>
</feature>
<dbReference type="PANTHER" id="PTHR43071:SF1">
    <property type="entry name" value="2-AMINO-4-HYDROXY-6-HYDROXYMETHYLDIHYDROPTERIDINE PYROPHOSPHOKINASE"/>
    <property type="match status" value="1"/>
</dbReference>
<name>A0A5N1J2P2_9BACT</name>
<evidence type="ECO:0000256" key="9">
    <source>
        <dbReference type="ARBA" id="ARBA00022909"/>
    </source>
</evidence>
<sequence>MADLILLLGSNLGDRLEYLSKAIHYLQESVGPITKISSVYETAAWGYTDQEPFLNQVLELQTELLPERVLHETQRIEKMIGRVHLEKWGPRVIDIDILFHNQHIRTAPSLTIPHPQLHLRRFTLMPLAEILPDFIHPTLRKSICRLLEECPDQLPVRLYHHGQIE</sequence>
<gene>
    <name evidence="14" type="primary">folK</name>
    <name evidence="14" type="ORF">F0P94_08915</name>
</gene>
<comment type="function">
    <text evidence="10">Catalyzes the transfer of pyrophosphate from adenosine triphosphate (ATP) to 6-hydroxymethyl-7,8-dihydropterin, an enzymatic step in folate biosynthesis pathway.</text>
</comment>
<dbReference type="Gene3D" id="3.30.70.560">
    <property type="entry name" value="7,8-Dihydro-6-hydroxymethylpterin-pyrophosphokinase HPPK"/>
    <property type="match status" value="1"/>
</dbReference>
<dbReference type="GO" id="GO:0016301">
    <property type="term" value="F:kinase activity"/>
    <property type="evidence" value="ECO:0007669"/>
    <property type="project" value="UniProtKB-KW"/>
</dbReference>
<keyword evidence="7 14" id="KW-0418">Kinase</keyword>
<dbReference type="RefSeq" id="WP_150903536.1">
    <property type="nucleotide sequence ID" value="NZ_VTWT01000004.1"/>
</dbReference>